<dbReference type="InterPro" id="IPR006059">
    <property type="entry name" value="SBP"/>
</dbReference>
<evidence type="ECO:0000313" key="6">
    <source>
        <dbReference type="Proteomes" id="UP000184038"/>
    </source>
</evidence>
<dbReference type="Proteomes" id="UP000184038">
    <property type="component" value="Unassembled WGS sequence"/>
</dbReference>
<dbReference type="EMBL" id="FRCP01000018">
    <property type="protein sequence ID" value="SHM82721.1"/>
    <property type="molecule type" value="Genomic_DNA"/>
</dbReference>
<dbReference type="Gene3D" id="3.40.190.10">
    <property type="entry name" value="Periplasmic binding protein-like II"/>
    <property type="match status" value="2"/>
</dbReference>
<dbReference type="STRING" id="1120996.SAMN02746066_03470"/>
<dbReference type="PANTHER" id="PTHR30061:SF50">
    <property type="entry name" value="MALTOSE_MALTODEXTRIN-BINDING PERIPLASMIC PROTEIN"/>
    <property type="match status" value="1"/>
</dbReference>
<comment type="similarity">
    <text evidence="1">Belongs to the bacterial solute-binding protein 1 family.</text>
</comment>
<evidence type="ECO:0000256" key="3">
    <source>
        <dbReference type="ARBA" id="ARBA00022729"/>
    </source>
</evidence>
<keyword evidence="2" id="KW-0813">Transport</keyword>
<feature type="chain" id="PRO_5038400958" evidence="4">
    <location>
        <begin position="24"/>
        <end position="424"/>
    </location>
</feature>
<protein>
    <submittedName>
        <fullName evidence="5">Arabinogalactan oligomer / maltooligosaccharide transport system substrate-binding protein</fullName>
    </submittedName>
</protein>
<keyword evidence="3 4" id="KW-0732">Signal</keyword>
<dbReference type="OrthoDB" id="9764072at2"/>
<evidence type="ECO:0000256" key="4">
    <source>
        <dbReference type="SAM" id="SignalP"/>
    </source>
</evidence>
<gene>
    <name evidence="5" type="ORF">SAMN02746066_03470</name>
</gene>
<dbReference type="GO" id="GO:0015768">
    <property type="term" value="P:maltose transport"/>
    <property type="evidence" value="ECO:0007669"/>
    <property type="project" value="TreeGrafter"/>
</dbReference>
<dbReference type="PROSITE" id="PS51257">
    <property type="entry name" value="PROKAR_LIPOPROTEIN"/>
    <property type="match status" value="1"/>
</dbReference>
<name>A0A1M7LY06_9FIRM</name>
<evidence type="ECO:0000256" key="2">
    <source>
        <dbReference type="ARBA" id="ARBA00022448"/>
    </source>
</evidence>
<dbReference type="PANTHER" id="PTHR30061">
    <property type="entry name" value="MALTOSE-BINDING PERIPLASMIC PROTEIN"/>
    <property type="match status" value="1"/>
</dbReference>
<accession>A0A1M7LY06</accession>
<evidence type="ECO:0000313" key="5">
    <source>
        <dbReference type="EMBL" id="SHM82721.1"/>
    </source>
</evidence>
<dbReference type="SUPFAM" id="SSF53850">
    <property type="entry name" value="Periplasmic binding protein-like II"/>
    <property type="match status" value="1"/>
</dbReference>
<dbReference type="Pfam" id="PF13416">
    <property type="entry name" value="SBP_bac_8"/>
    <property type="match status" value="1"/>
</dbReference>
<sequence>MKKRLVSLLWCILAVSFALSGCARNEEKTTQPSINNEKSSEEIQTDAVTLLVWCGSEEEKVLLEEMLDAFKKQNNEIKFNITVAIESEASCKDTLLGDVKNGADVFAFPDDQLMAMIAAGVLEPLVDGDKIKEANLEGSVEAASYDGKIYAYPMTADNGYFMYYNKKYFTDEDVNTLDQMLGVAAKAGKKVMMDWTSGWYIYSFFGGAGLELGLNDDGITNYCNWNGKDGKTKGVDIAKAMLSIANNPGFISSNDDDFIKGVKEGRIIAGINGVWNATVLQEVWGEDYGAVKLPTYTCNENQVQMSSFAGYKMVGVNAYSQYKDWANKLADWITNEENQTLRFERRKQGPSNNNAALSEEVVKSPAIQALIQQSEFAKLQRVGANYWDPVAEYGQALAKGNVNPNKLQSLLDTLVEGITATQIK</sequence>
<dbReference type="GO" id="GO:1901982">
    <property type="term" value="F:maltose binding"/>
    <property type="evidence" value="ECO:0007669"/>
    <property type="project" value="TreeGrafter"/>
</dbReference>
<organism evidence="5 6">
    <name type="scientific">Anaerosporobacter mobilis DSM 15930</name>
    <dbReference type="NCBI Taxonomy" id="1120996"/>
    <lineage>
        <taxon>Bacteria</taxon>
        <taxon>Bacillati</taxon>
        <taxon>Bacillota</taxon>
        <taxon>Clostridia</taxon>
        <taxon>Lachnospirales</taxon>
        <taxon>Lachnospiraceae</taxon>
        <taxon>Anaerosporobacter</taxon>
    </lineage>
</organism>
<reference evidence="5 6" key="1">
    <citation type="submission" date="2016-11" db="EMBL/GenBank/DDBJ databases">
        <authorList>
            <person name="Jaros S."/>
            <person name="Januszkiewicz K."/>
            <person name="Wedrychowicz H."/>
        </authorList>
    </citation>
    <scope>NUCLEOTIDE SEQUENCE [LARGE SCALE GENOMIC DNA]</scope>
    <source>
        <strain evidence="5 6">DSM 15930</strain>
    </source>
</reference>
<keyword evidence="6" id="KW-1185">Reference proteome</keyword>
<proteinExistence type="inferred from homology"/>
<dbReference type="GO" id="GO:0042956">
    <property type="term" value="P:maltodextrin transmembrane transport"/>
    <property type="evidence" value="ECO:0007669"/>
    <property type="project" value="TreeGrafter"/>
</dbReference>
<evidence type="ECO:0000256" key="1">
    <source>
        <dbReference type="ARBA" id="ARBA00008520"/>
    </source>
</evidence>
<feature type="signal peptide" evidence="4">
    <location>
        <begin position="1"/>
        <end position="23"/>
    </location>
</feature>
<dbReference type="GO" id="GO:0055052">
    <property type="term" value="C:ATP-binding cassette (ABC) transporter complex, substrate-binding subunit-containing"/>
    <property type="evidence" value="ECO:0007669"/>
    <property type="project" value="TreeGrafter"/>
</dbReference>
<dbReference type="AlphaFoldDB" id="A0A1M7LY06"/>
<dbReference type="RefSeq" id="WP_073289666.1">
    <property type="nucleotide sequence ID" value="NZ_FRCP01000018.1"/>
</dbReference>